<name>A0A090N5R2_9HYPO</name>
<accession>A0A090N5R2</accession>
<dbReference type="SUPFAM" id="SSF51556">
    <property type="entry name" value="Metallo-dependent hydrolases"/>
    <property type="match status" value="1"/>
</dbReference>
<organism evidence="2">
    <name type="scientific">Fusarium clavum</name>
    <dbReference type="NCBI Taxonomy" id="2594811"/>
    <lineage>
        <taxon>Eukaryota</taxon>
        <taxon>Fungi</taxon>
        <taxon>Dikarya</taxon>
        <taxon>Ascomycota</taxon>
        <taxon>Pezizomycotina</taxon>
        <taxon>Sordariomycetes</taxon>
        <taxon>Hypocreomycetidae</taxon>
        <taxon>Hypocreales</taxon>
        <taxon>Nectriaceae</taxon>
        <taxon>Fusarium</taxon>
        <taxon>Fusarium incarnatum-equiseti species complex</taxon>
    </lineage>
</organism>
<evidence type="ECO:0000313" key="2">
    <source>
        <dbReference type="EMBL" id="CEG04976.1"/>
    </source>
</evidence>
<evidence type="ECO:0000259" key="1">
    <source>
        <dbReference type="Pfam" id="PF04909"/>
    </source>
</evidence>
<dbReference type="Gene3D" id="3.20.20.140">
    <property type="entry name" value="Metal-dependent hydrolases"/>
    <property type="match status" value="1"/>
</dbReference>
<protein>
    <submittedName>
        <fullName evidence="2">WGS project CBMI000000000 data, contig CS3069_c002549</fullName>
    </submittedName>
</protein>
<dbReference type="InterPro" id="IPR032466">
    <property type="entry name" value="Metal_Hydrolase"/>
</dbReference>
<reference evidence="2" key="1">
    <citation type="submission" date="2013-05" db="EMBL/GenBank/DDBJ databases">
        <title>Draft genome sequences of six wheat associated Fusarium spp. isolates.</title>
        <authorList>
            <person name="Moolhuijzen P.M."/>
            <person name="Manners J.M."/>
            <person name="Wilcox S."/>
            <person name="Bellgard M.I."/>
            <person name="Gardiner D.M."/>
        </authorList>
    </citation>
    <scope>NUCLEOTIDE SEQUENCE</scope>
    <source>
        <strain evidence="2">CS3069</strain>
    </source>
</reference>
<dbReference type="AlphaFoldDB" id="A0A090N5R2"/>
<dbReference type="Pfam" id="PF04909">
    <property type="entry name" value="Amidohydro_2"/>
    <property type="match status" value="1"/>
</dbReference>
<sequence length="73" mass="8400">MILEFAKPGHLLFGSDYPHAPEQLSKGFTKFVDEFQMDEEKKTEIYYKAALELFPRLNNTNVGFIFGASGTHW</sequence>
<feature type="domain" description="Amidohydrolase-related" evidence="1">
    <location>
        <begin position="3"/>
        <end position="55"/>
    </location>
</feature>
<gene>
    <name evidence="2" type="ORF">BN850_0086250</name>
</gene>
<comment type="caution">
    <text evidence="2">The sequence shown here is derived from an EMBL/GenBank/DDBJ whole genome shotgun (WGS) entry which is preliminary data.</text>
</comment>
<dbReference type="InterPro" id="IPR006680">
    <property type="entry name" value="Amidohydro-rel"/>
</dbReference>
<dbReference type="EMBL" id="CBMI010002547">
    <property type="protein sequence ID" value="CEG04976.1"/>
    <property type="molecule type" value="Genomic_DNA"/>
</dbReference>
<proteinExistence type="predicted"/>
<dbReference type="GO" id="GO:0016787">
    <property type="term" value="F:hydrolase activity"/>
    <property type="evidence" value="ECO:0007669"/>
    <property type="project" value="InterPro"/>
</dbReference>